<evidence type="ECO:0000313" key="5">
    <source>
        <dbReference type="Proteomes" id="UP000008066"/>
    </source>
</evidence>
<feature type="transmembrane region" description="Helical" evidence="2">
    <location>
        <begin position="53"/>
        <end position="77"/>
    </location>
</feature>
<name>G0SFY9_CHATD</name>
<evidence type="ECO:0000256" key="2">
    <source>
        <dbReference type="SAM" id="Phobius"/>
    </source>
</evidence>
<feature type="transmembrane region" description="Helical" evidence="2">
    <location>
        <begin position="83"/>
        <end position="102"/>
    </location>
</feature>
<protein>
    <recommendedName>
        <fullName evidence="3">HPP transmembrane region domain-containing protein</fullName>
    </recommendedName>
</protein>
<organism evidence="5">
    <name type="scientific">Chaetomium thermophilum (strain DSM 1495 / CBS 144.50 / IMI 039719)</name>
    <name type="common">Thermochaetoides thermophila</name>
    <dbReference type="NCBI Taxonomy" id="759272"/>
    <lineage>
        <taxon>Eukaryota</taxon>
        <taxon>Fungi</taxon>
        <taxon>Dikarya</taxon>
        <taxon>Ascomycota</taxon>
        <taxon>Pezizomycotina</taxon>
        <taxon>Sordariomycetes</taxon>
        <taxon>Sordariomycetidae</taxon>
        <taxon>Sordariales</taxon>
        <taxon>Chaetomiaceae</taxon>
        <taxon>Thermochaetoides</taxon>
    </lineage>
</organism>
<feature type="transmembrane region" description="Helical" evidence="2">
    <location>
        <begin position="114"/>
        <end position="133"/>
    </location>
</feature>
<dbReference type="STRING" id="759272.G0SFY9"/>
<dbReference type="eggNOG" id="ENOG502S3SU">
    <property type="taxonomic scope" value="Eukaryota"/>
</dbReference>
<dbReference type="Pfam" id="PF04982">
    <property type="entry name" value="TM_HPP"/>
    <property type="match status" value="1"/>
</dbReference>
<sequence>MGLSPYRGPYTWHFDIDTYLNPILPPSILPSLPSYISHFLGYRTHPPRPLGNLVMVLWAAIGVFCSLAIIGAVSINIPSIQAHGTPTVLGSYGAAAVLSFYAIESPLSQPRNAILGQIISAVTGIIIHNLFSLSPHFAAIRWLGASLALCLSCGLMLCVALLVNNVQRRFPFYWWSPQETGSFWRRAKVDIERETGRPDTVDRSERRLREKKEYSGRGEQQAEEELTSSSGDLELGRRVARSVSLEHGREGEIVIRRGRVRLPDGLMLRPEELLFLETLGERLGHLGHSEKPY</sequence>
<dbReference type="Proteomes" id="UP000008066">
    <property type="component" value="Unassembled WGS sequence"/>
</dbReference>
<accession>G0SFY9</accession>
<proteinExistence type="predicted"/>
<dbReference type="OrthoDB" id="2016548at2759"/>
<evidence type="ECO:0000256" key="1">
    <source>
        <dbReference type="SAM" id="MobiDB-lite"/>
    </source>
</evidence>
<dbReference type="PANTHER" id="PTHR33741">
    <property type="entry name" value="TRANSMEMBRANE PROTEIN DDB_G0269096-RELATED"/>
    <property type="match status" value="1"/>
</dbReference>
<keyword evidence="2" id="KW-0472">Membrane</keyword>
<dbReference type="EMBL" id="GL988047">
    <property type="protein sequence ID" value="EGS17904.1"/>
    <property type="molecule type" value="Genomic_DNA"/>
</dbReference>
<feature type="transmembrane region" description="Helical" evidence="2">
    <location>
        <begin position="139"/>
        <end position="163"/>
    </location>
</feature>
<dbReference type="OMA" id="PLYWWTS"/>
<dbReference type="KEGG" id="cthr:CTHT_0072630"/>
<evidence type="ECO:0000313" key="4">
    <source>
        <dbReference type="EMBL" id="EGS17904.1"/>
    </source>
</evidence>
<dbReference type="InterPro" id="IPR007065">
    <property type="entry name" value="HPP"/>
</dbReference>
<evidence type="ECO:0000259" key="3">
    <source>
        <dbReference type="Pfam" id="PF04982"/>
    </source>
</evidence>
<dbReference type="GeneID" id="18261301"/>
<keyword evidence="2" id="KW-0812">Transmembrane</keyword>
<feature type="region of interest" description="Disordered" evidence="1">
    <location>
        <begin position="209"/>
        <end position="229"/>
    </location>
</feature>
<dbReference type="HOGENOM" id="CLU_040397_0_1_1"/>
<dbReference type="AlphaFoldDB" id="G0SFY9"/>
<keyword evidence="2" id="KW-1133">Transmembrane helix</keyword>
<dbReference type="InterPro" id="IPR058581">
    <property type="entry name" value="TM_HPP"/>
</dbReference>
<keyword evidence="5" id="KW-1185">Reference proteome</keyword>
<dbReference type="PANTHER" id="PTHR33741:SF5">
    <property type="entry name" value="TRANSMEMBRANE PROTEIN DDB_G0269096-RELATED"/>
    <property type="match status" value="1"/>
</dbReference>
<feature type="domain" description="HPP transmembrane region" evidence="3">
    <location>
        <begin position="51"/>
        <end position="159"/>
    </location>
</feature>
<dbReference type="RefSeq" id="XP_006697522.1">
    <property type="nucleotide sequence ID" value="XM_006697459.1"/>
</dbReference>
<reference evidence="4 5" key="1">
    <citation type="journal article" date="2011" name="Cell">
        <title>Insight into structure and assembly of the nuclear pore complex by utilizing the genome of a eukaryotic thermophile.</title>
        <authorList>
            <person name="Amlacher S."/>
            <person name="Sarges P."/>
            <person name="Flemming D."/>
            <person name="van Noort V."/>
            <person name="Kunze R."/>
            <person name="Devos D.P."/>
            <person name="Arumugam M."/>
            <person name="Bork P."/>
            <person name="Hurt E."/>
        </authorList>
    </citation>
    <scope>NUCLEOTIDE SEQUENCE [LARGE SCALE GENOMIC DNA]</scope>
    <source>
        <strain evidence="5">DSM 1495 / CBS 144.50 / IMI 039719</strain>
    </source>
</reference>
<gene>
    <name evidence="4" type="ORF">CTHT_0072630</name>
</gene>